<dbReference type="InterPro" id="IPR013221">
    <property type="entry name" value="Mur_ligase_cen"/>
</dbReference>
<evidence type="ECO:0000256" key="4">
    <source>
        <dbReference type="SAM" id="Phobius"/>
    </source>
</evidence>
<dbReference type="EMBL" id="ATAX01000028">
    <property type="protein sequence ID" value="EWM52971.1"/>
    <property type="molecule type" value="Genomic_DNA"/>
</dbReference>
<keyword evidence="4" id="KW-0472">Membrane</keyword>
<protein>
    <recommendedName>
        <fullName evidence="9">UDP-N-acetylmuramoyl-tripeptide--D-alanyl-D-alanine ligase</fullName>
    </recommendedName>
</protein>
<dbReference type="Pfam" id="PF02875">
    <property type="entry name" value="Mur_ligase_C"/>
    <property type="match status" value="1"/>
</dbReference>
<evidence type="ECO:0008006" key="9">
    <source>
        <dbReference type="Google" id="ProtNLM"/>
    </source>
</evidence>
<dbReference type="SUPFAM" id="SSF53623">
    <property type="entry name" value="MurD-like peptide ligases, catalytic domain"/>
    <property type="match status" value="1"/>
</dbReference>
<dbReference type="InterPro" id="IPR036565">
    <property type="entry name" value="Mur-like_cat_sf"/>
</dbReference>
<dbReference type="Gene3D" id="3.90.190.20">
    <property type="entry name" value="Mur ligase, C-terminal domain"/>
    <property type="match status" value="1"/>
</dbReference>
<evidence type="ECO:0000313" key="7">
    <source>
        <dbReference type="EMBL" id="EWM52971.1"/>
    </source>
</evidence>
<feature type="transmembrane region" description="Helical" evidence="4">
    <location>
        <begin position="49"/>
        <end position="69"/>
    </location>
</feature>
<feature type="domain" description="Mur ligase central" evidence="6">
    <location>
        <begin position="224"/>
        <end position="411"/>
    </location>
</feature>
<dbReference type="Proteomes" id="UP000019365">
    <property type="component" value="Unassembled WGS sequence"/>
</dbReference>
<dbReference type="AlphaFoldDB" id="W7UD18"/>
<keyword evidence="8" id="KW-1185">Reference proteome</keyword>
<evidence type="ECO:0000259" key="6">
    <source>
        <dbReference type="Pfam" id="PF08245"/>
    </source>
</evidence>
<keyword evidence="1" id="KW-0436">Ligase</keyword>
<dbReference type="Pfam" id="PF08245">
    <property type="entry name" value="Mur_ligase_M"/>
    <property type="match status" value="1"/>
</dbReference>
<feature type="transmembrane region" description="Helical" evidence="4">
    <location>
        <begin position="89"/>
        <end position="110"/>
    </location>
</feature>
<feature type="transmembrane region" description="Helical" evidence="4">
    <location>
        <begin position="6"/>
        <end position="28"/>
    </location>
</feature>
<keyword evidence="3" id="KW-0067">ATP-binding</keyword>
<feature type="transmembrane region" description="Helical" evidence="4">
    <location>
        <begin position="170"/>
        <end position="189"/>
    </location>
</feature>
<evidence type="ECO:0000256" key="1">
    <source>
        <dbReference type="ARBA" id="ARBA00022598"/>
    </source>
</evidence>
<reference evidence="7 8" key="1">
    <citation type="journal article" date="2014" name="PLoS ONE">
        <title>Rumen cellulosomics: divergent fiber-degrading strategies revealed by comparative genome-wide analysis of six ruminococcal strains.</title>
        <authorList>
            <person name="Dassa B."/>
            <person name="Borovok I."/>
            <person name="Ruimy-Israeli V."/>
            <person name="Lamed R."/>
            <person name="Flint H.J."/>
            <person name="Duncan S.H."/>
            <person name="Henrissat B."/>
            <person name="Coutinho P."/>
            <person name="Morrison M."/>
            <person name="Mosoni P."/>
            <person name="Yeoman C.J."/>
            <person name="White B.A."/>
            <person name="Bayer E.A."/>
        </authorList>
    </citation>
    <scope>NUCLEOTIDE SEQUENCE [LARGE SCALE GENOMIC DNA]</scope>
    <source>
        <strain evidence="7 8">007c</strain>
    </source>
</reference>
<keyword evidence="2" id="KW-0547">Nucleotide-binding</keyword>
<evidence type="ECO:0000313" key="8">
    <source>
        <dbReference type="Proteomes" id="UP000019365"/>
    </source>
</evidence>
<dbReference type="eggNOG" id="COG0770">
    <property type="taxonomic scope" value="Bacteria"/>
</dbReference>
<dbReference type="RefSeq" id="WP_051456655.1">
    <property type="nucleotide sequence ID" value="NZ_ATAX01000028.1"/>
</dbReference>
<keyword evidence="4" id="KW-1133">Transmembrane helix</keyword>
<dbReference type="PANTHER" id="PTHR43024">
    <property type="entry name" value="UDP-N-ACETYLMURAMOYL-TRIPEPTIDE--D-ALANYL-D-ALANINE LIGASE"/>
    <property type="match status" value="1"/>
</dbReference>
<gene>
    <name evidence="7" type="ORF">RF007C_15265</name>
</gene>
<organism evidence="7 8">
    <name type="scientific">Ruminococcus flavefaciens 007c</name>
    <dbReference type="NCBI Taxonomy" id="1341157"/>
    <lineage>
        <taxon>Bacteria</taxon>
        <taxon>Bacillati</taxon>
        <taxon>Bacillota</taxon>
        <taxon>Clostridia</taxon>
        <taxon>Eubacteriales</taxon>
        <taxon>Oscillospiraceae</taxon>
        <taxon>Ruminococcus</taxon>
    </lineage>
</organism>
<comment type="caution">
    <text evidence="7">The sequence shown here is derived from an EMBL/GenBank/DDBJ whole genome shotgun (WGS) entry which is preliminary data.</text>
</comment>
<evidence type="ECO:0000256" key="2">
    <source>
        <dbReference type="ARBA" id="ARBA00022741"/>
    </source>
</evidence>
<dbReference type="SUPFAM" id="SSF53244">
    <property type="entry name" value="MurD-like peptide ligases, peptide-binding domain"/>
    <property type="match status" value="1"/>
</dbReference>
<evidence type="ECO:0000256" key="3">
    <source>
        <dbReference type="ARBA" id="ARBA00022840"/>
    </source>
</evidence>
<feature type="transmembrane region" description="Helical" evidence="4">
    <location>
        <begin position="131"/>
        <end position="150"/>
    </location>
</feature>
<keyword evidence="4" id="KW-0812">Transmembrane</keyword>
<dbReference type="PATRIC" id="fig|1341157.4.peg.2451"/>
<feature type="domain" description="Mur ligase C-terminal" evidence="5">
    <location>
        <begin position="434"/>
        <end position="556"/>
    </location>
</feature>
<evidence type="ECO:0000259" key="5">
    <source>
        <dbReference type="Pfam" id="PF02875"/>
    </source>
</evidence>
<dbReference type="Gene3D" id="3.40.1190.10">
    <property type="entry name" value="Mur-like, catalytic domain"/>
    <property type="match status" value="1"/>
</dbReference>
<dbReference type="PANTHER" id="PTHR43024:SF1">
    <property type="entry name" value="UDP-N-ACETYLMURAMOYL-TRIPEPTIDE--D-ALANYL-D-ALANINE LIGASE"/>
    <property type="match status" value="1"/>
</dbReference>
<dbReference type="InterPro" id="IPR051046">
    <property type="entry name" value="MurCDEF_CellWall_CoF430Synth"/>
</dbReference>
<dbReference type="OrthoDB" id="9801978at2"/>
<dbReference type="GO" id="GO:0005524">
    <property type="term" value="F:ATP binding"/>
    <property type="evidence" value="ECO:0007669"/>
    <property type="project" value="UniProtKB-KW"/>
</dbReference>
<accession>W7UD18</accession>
<sequence>MNLVLWIIYAVIALTATVFLGLREFHMLQLNGYKTPEHSRWMKKNKRRYLPNGLILIISGVLLFLFPVINTLDPVNAQKIGDPVYVSSAGTVTLILLILLILFYLGITLANKPGKKFKKPLVYTARMKRMMITFGILIAIIFAGAFFSSARLHTIGTDGEAEKLLRFRSNMPFFLVNLGVCLTPVLVPLSNLINKPVEKAVQNHYINDAKRILSECPTLHKVGITGSYGKTSMKFYLDELLNSQYNTLKTPESFNTPMGVTITIRRDLKPTHEYFICEMGARRVHEIKELCGIADPHDGIITSVGPQHLETFGSIENVVNTKFELADHVKAKGGKIYLNGDNELIRKKAPEYPNAVLYGLQEGNHYRGTDISVSDRGTEFTVTAPDGETKRFSMKLLGEHNVQNVLGAIAYAHGTGISLEKLTLPVKRIAAVPHRLQLLDKGGNMTFIDDAYNSNPSGCRAALNVLGLFDACRILVTPGMVELGAKQEELNFEFGQEAAKACDHIVLVGKAQTVPIYNGIKDAGYDMDNVFVADSLGEALDHVRAYQTDKKKIVLLENDLPDNY</sequence>
<dbReference type="GO" id="GO:0016881">
    <property type="term" value="F:acid-amino acid ligase activity"/>
    <property type="evidence" value="ECO:0007669"/>
    <property type="project" value="InterPro"/>
</dbReference>
<name>W7UD18_RUMFL</name>
<proteinExistence type="predicted"/>
<dbReference type="InterPro" id="IPR004101">
    <property type="entry name" value="Mur_ligase_C"/>
</dbReference>
<dbReference type="InterPro" id="IPR036615">
    <property type="entry name" value="Mur_ligase_C_dom_sf"/>
</dbReference>